<dbReference type="Pfam" id="PF04307">
    <property type="entry name" value="YdjM"/>
    <property type="match status" value="1"/>
</dbReference>
<evidence type="ECO:0000256" key="2">
    <source>
        <dbReference type="SAM" id="Phobius"/>
    </source>
</evidence>
<dbReference type="Proteomes" id="UP000244729">
    <property type="component" value="Chromosome"/>
</dbReference>
<feature type="region of interest" description="Disordered" evidence="1">
    <location>
        <begin position="1"/>
        <end position="26"/>
    </location>
</feature>
<keyword evidence="4" id="KW-1185">Reference proteome</keyword>
<protein>
    <submittedName>
        <fullName evidence="3">Hydrolase</fullName>
    </submittedName>
</protein>
<evidence type="ECO:0000256" key="1">
    <source>
        <dbReference type="SAM" id="MobiDB-lite"/>
    </source>
</evidence>
<feature type="transmembrane region" description="Helical" evidence="2">
    <location>
        <begin position="167"/>
        <end position="187"/>
    </location>
</feature>
<keyword evidence="2" id="KW-0812">Transmembrane</keyword>
<feature type="transmembrane region" description="Helical" evidence="2">
    <location>
        <begin position="143"/>
        <end position="161"/>
    </location>
</feature>
<accession>A0A2S0WW33</accession>
<dbReference type="EMBL" id="CP028913">
    <property type="protein sequence ID" value="AWB95559.1"/>
    <property type="molecule type" value="Genomic_DNA"/>
</dbReference>
<evidence type="ECO:0000313" key="3">
    <source>
        <dbReference type="EMBL" id="AWB95559.1"/>
    </source>
</evidence>
<gene>
    <name evidence="3" type="ORF">DCE93_07705</name>
</gene>
<keyword evidence="3" id="KW-0378">Hydrolase</keyword>
<organism evidence="3 4">
    <name type="scientific">Agromyces badenianii</name>
    <dbReference type="NCBI Taxonomy" id="2080742"/>
    <lineage>
        <taxon>Bacteria</taxon>
        <taxon>Bacillati</taxon>
        <taxon>Actinomycetota</taxon>
        <taxon>Actinomycetes</taxon>
        <taxon>Micrococcales</taxon>
        <taxon>Microbacteriaceae</taxon>
        <taxon>Agromyces</taxon>
    </lineage>
</organism>
<feature type="transmembrane region" description="Helical" evidence="2">
    <location>
        <begin position="194"/>
        <end position="212"/>
    </location>
</feature>
<dbReference type="AlphaFoldDB" id="A0A2S0WW33"/>
<name>A0A2S0WW33_9MICO</name>
<reference evidence="3 4" key="1">
    <citation type="submission" date="2018-04" db="EMBL/GenBank/DDBJ databases">
        <authorList>
            <person name="Li J."/>
        </authorList>
    </citation>
    <scope>NUCLEOTIDE SEQUENCE [LARGE SCALE GENOMIC DNA]</scope>
    <source>
        <strain evidence="4">30A</strain>
    </source>
</reference>
<keyword evidence="2" id="KW-1133">Transmembrane helix</keyword>
<keyword evidence="2" id="KW-0472">Membrane</keyword>
<dbReference type="KEGG" id="agm:DCE93_07705"/>
<sequence>MSTPRAYVSQRHTRVDSHRARRTRLPPGVAPSRYGRVNRSQTPRVTARWKERATAMMGVNHATSGAAAWIAATGAVPYLTSGAYPLDPVAVVTGSVICAGAALLPDADHHNATIAHSVPIVGRLAAGAVGAISGGHRHGAHSLVAAAIVGLGAWALTFLTLTTDRLGTFSIGTAIGSTALVCFAVKARDMVDSWLKAWMLGAAFGLILVFLVPSSVEWFPLAVVVGFVAHLAGDFLTTGGLPGPLWPIRLRPPAGLRRIPIISGVWMPSGHVALPVLGNTGSARELALGLALALYVLLGVAHETLRGFGIDLFTLI</sequence>
<dbReference type="OrthoDB" id="3425909at2"/>
<dbReference type="InterPro" id="IPR007404">
    <property type="entry name" value="YdjM-like"/>
</dbReference>
<evidence type="ECO:0000313" key="4">
    <source>
        <dbReference type="Proteomes" id="UP000244729"/>
    </source>
</evidence>
<dbReference type="GO" id="GO:0016787">
    <property type="term" value="F:hydrolase activity"/>
    <property type="evidence" value="ECO:0007669"/>
    <property type="project" value="UniProtKB-KW"/>
</dbReference>
<proteinExistence type="predicted"/>